<gene>
    <name evidence="2" type="ORF">GCM10023196_029650</name>
</gene>
<reference evidence="3" key="1">
    <citation type="journal article" date="2019" name="Int. J. Syst. Evol. Microbiol.">
        <title>The Global Catalogue of Microorganisms (GCM) 10K type strain sequencing project: providing services to taxonomists for standard genome sequencing and annotation.</title>
        <authorList>
            <consortium name="The Broad Institute Genomics Platform"/>
            <consortium name="The Broad Institute Genome Sequencing Center for Infectious Disease"/>
            <person name="Wu L."/>
            <person name="Ma J."/>
        </authorList>
    </citation>
    <scope>NUCLEOTIDE SEQUENCE [LARGE SCALE GENOMIC DNA]</scope>
    <source>
        <strain evidence="3">JCM 17939</strain>
    </source>
</reference>
<feature type="signal peptide" evidence="1">
    <location>
        <begin position="1"/>
        <end position="27"/>
    </location>
</feature>
<organism evidence="2 3">
    <name type="scientific">Actinoallomurus vinaceus</name>
    <dbReference type="NCBI Taxonomy" id="1080074"/>
    <lineage>
        <taxon>Bacteria</taxon>
        <taxon>Bacillati</taxon>
        <taxon>Actinomycetota</taxon>
        <taxon>Actinomycetes</taxon>
        <taxon>Streptosporangiales</taxon>
        <taxon>Thermomonosporaceae</taxon>
        <taxon>Actinoallomurus</taxon>
    </lineage>
</organism>
<sequence length="139" mass="14225">MSLIRKTLAATIVSGVALMGAAGTAEAATAAKPKPKQVVKHFHVYASGKKAQALGTVTFNPKRAAGTKVRGSAVNLSKTAVTLKVTAYRGKIVIGKATVVVKGLSKGSAVNLVSKKTATKVVISIGNGKPETVTPKRVF</sequence>
<dbReference type="EMBL" id="BAABHK010000003">
    <property type="protein sequence ID" value="GAA4625457.1"/>
    <property type="molecule type" value="Genomic_DNA"/>
</dbReference>
<feature type="chain" id="PRO_5046848248" evidence="1">
    <location>
        <begin position="28"/>
        <end position="139"/>
    </location>
</feature>
<evidence type="ECO:0000313" key="3">
    <source>
        <dbReference type="Proteomes" id="UP001501442"/>
    </source>
</evidence>
<name>A0ABP8U720_9ACTN</name>
<keyword evidence="1" id="KW-0732">Signal</keyword>
<evidence type="ECO:0000313" key="2">
    <source>
        <dbReference type="EMBL" id="GAA4625457.1"/>
    </source>
</evidence>
<keyword evidence="3" id="KW-1185">Reference proteome</keyword>
<accession>A0ABP8U720</accession>
<dbReference type="RefSeq" id="WP_345431328.1">
    <property type="nucleotide sequence ID" value="NZ_BAABHK010000003.1"/>
</dbReference>
<comment type="caution">
    <text evidence="2">The sequence shown here is derived from an EMBL/GenBank/DDBJ whole genome shotgun (WGS) entry which is preliminary data.</text>
</comment>
<protein>
    <submittedName>
        <fullName evidence="2">Uncharacterized protein</fullName>
    </submittedName>
</protein>
<dbReference type="Proteomes" id="UP001501442">
    <property type="component" value="Unassembled WGS sequence"/>
</dbReference>
<proteinExistence type="predicted"/>
<evidence type="ECO:0000256" key="1">
    <source>
        <dbReference type="SAM" id="SignalP"/>
    </source>
</evidence>